<evidence type="ECO:0000259" key="3">
    <source>
        <dbReference type="Pfam" id="PF00326"/>
    </source>
</evidence>
<keyword evidence="4" id="KW-0645">Protease</keyword>
<dbReference type="GO" id="GO:0006508">
    <property type="term" value="P:proteolysis"/>
    <property type="evidence" value="ECO:0007669"/>
    <property type="project" value="InterPro"/>
</dbReference>
<keyword evidence="2" id="KW-0720">Serine protease</keyword>
<dbReference type="GO" id="GO:0004177">
    <property type="term" value="F:aminopeptidase activity"/>
    <property type="evidence" value="ECO:0007669"/>
    <property type="project" value="UniProtKB-KW"/>
</dbReference>
<dbReference type="STRING" id="1090615.SAMN04515671_3702"/>
<dbReference type="EMBL" id="LT629710">
    <property type="protein sequence ID" value="SDP31727.1"/>
    <property type="molecule type" value="Genomic_DNA"/>
</dbReference>
<dbReference type="GO" id="GO:0004252">
    <property type="term" value="F:serine-type endopeptidase activity"/>
    <property type="evidence" value="ECO:0007669"/>
    <property type="project" value="TreeGrafter"/>
</dbReference>
<dbReference type="PANTHER" id="PTHR42776">
    <property type="entry name" value="SERINE PEPTIDASE S9 FAMILY MEMBER"/>
    <property type="match status" value="1"/>
</dbReference>
<dbReference type="OrthoDB" id="3325701at2"/>
<dbReference type="Pfam" id="PF07676">
    <property type="entry name" value="PD40"/>
    <property type="match status" value="1"/>
</dbReference>
<accession>A0A1H0RQJ9</accession>
<evidence type="ECO:0000313" key="4">
    <source>
        <dbReference type="EMBL" id="SDP31727.1"/>
    </source>
</evidence>
<proteinExistence type="predicted"/>
<dbReference type="Gene3D" id="3.40.50.1820">
    <property type="entry name" value="alpha/beta hydrolase"/>
    <property type="match status" value="1"/>
</dbReference>
<dbReference type="InterPro" id="IPR011659">
    <property type="entry name" value="WD40"/>
</dbReference>
<dbReference type="RefSeq" id="WP_090478696.1">
    <property type="nucleotide sequence ID" value="NZ_LT629710.1"/>
</dbReference>
<name>A0A1H0RQJ9_9ACTN</name>
<keyword evidence="4" id="KW-0031">Aminopeptidase</keyword>
<dbReference type="PANTHER" id="PTHR42776:SF27">
    <property type="entry name" value="DIPEPTIDYL PEPTIDASE FAMILY MEMBER 6"/>
    <property type="match status" value="1"/>
</dbReference>
<evidence type="ECO:0000313" key="5">
    <source>
        <dbReference type="Proteomes" id="UP000198741"/>
    </source>
</evidence>
<dbReference type="Pfam" id="PF00326">
    <property type="entry name" value="Peptidase_S9"/>
    <property type="match status" value="1"/>
</dbReference>
<dbReference type="SUPFAM" id="SSF53474">
    <property type="entry name" value="alpha/beta-Hydrolases"/>
    <property type="match status" value="1"/>
</dbReference>
<protein>
    <submittedName>
        <fullName evidence="4">Dipeptidyl aminopeptidase/acylaminoacyl peptidase</fullName>
    </submittedName>
</protein>
<gene>
    <name evidence="4" type="ORF">SAMN04515671_3702</name>
</gene>
<keyword evidence="5" id="KW-1185">Reference proteome</keyword>
<dbReference type="Proteomes" id="UP000198741">
    <property type="component" value="Chromosome I"/>
</dbReference>
<dbReference type="AlphaFoldDB" id="A0A1H0RQJ9"/>
<dbReference type="SUPFAM" id="SSF82171">
    <property type="entry name" value="DPP6 N-terminal domain-like"/>
    <property type="match status" value="1"/>
</dbReference>
<keyword evidence="1" id="KW-0378">Hydrolase</keyword>
<dbReference type="InterPro" id="IPR029058">
    <property type="entry name" value="AB_hydrolase_fold"/>
</dbReference>
<sequence>MRPDDIAQLKIPGRPAITPNGEVLVAVATCELDADRYGGSLWQFGAAGGRRLTFGPRDTSPVLSPDGHTLAFLRSPATGPAQLHVIDLNGGEATKLTSHPMSVQHPTFSPSGDRIAYVTAVPETGRYGTDAEVGAEAEAPRLIDRLSYRRDGRGFLLDQPDQIFVLDLSGDRDGEPVAVTREPDLRGVPVWLDQDRLAYVRAARPDLPQAEFAVVAADPGGSEPSPGELLCVLPGNAEQAVAVDGDLYYLGAEFAGIDSSGRTTALWTLPSGAGTPRRMTGCDVEVDGTCRPVRHGDHMLVAVLHRGTVGVRTVALSADRLDLEDLPVVLGGPRVVSAFAAAQGVLAAVVADPSSAGEVITVGLAPDGALAGSERVLTELGAEVRAGGLARQIEITASAPDGYPVHGFLVLPSGEGPHPVLLDVHGGPHAAYGWGLFDEAQVYAGAGYAVVLPNPRGSAGYGHEHGRSVLGRLGTIDADDVLALLDAALARPDLDASRVGVMGGSYGGFMTSWLASHAPDRFTAAISERAVNAWDSFAGSSDIGHYFAEVYAGPTRETQWQASPLAYADDISLPLLIIHSEHDWRCPLEQGQRLYVALKKRGAEVEMLLFPSEGHELSRSGRPRHRLQRFEAILAWWERYLPVERP</sequence>
<evidence type="ECO:0000256" key="1">
    <source>
        <dbReference type="ARBA" id="ARBA00022801"/>
    </source>
</evidence>
<dbReference type="InterPro" id="IPR001375">
    <property type="entry name" value="Peptidase_S9_cat"/>
</dbReference>
<organism evidence="4 5">
    <name type="scientific">Nakamurella panacisegetis</name>
    <dbReference type="NCBI Taxonomy" id="1090615"/>
    <lineage>
        <taxon>Bacteria</taxon>
        <taxon>Bacillati</taxon>
        <taxon>Actinomycetota</taxon>
        <taxon>Actinomycetes</taxon>
        <taxon>Nakamurellales</taxon>
        <taxon>Nakamurellaceae</taxon>
        <taxon>Nakamurella</taxon>
    </lineage>
</organism>
<evidence type="ECO:0000256" key="2">
    <source>
        <dbReference type="ARBA" id="ARBA00022825"/>
    </source>
</evidence>
<dbReference type="InterPro" id="IPR011042">
    <property type="entry name" value="6-blade_b-propeller_TolB-like"/>
</dbReference>
<reference evidence="4 5" key="1">
    <citation type="submission" date="2016-10" db="EMBL/GenBank/DDBJ databases">
        <authorList>
            <person name="de Groot N.N."/>
        </authorList>
    </citation>
    <scope>NUCLEOTIDE SEQUENCE [LARGE SCALE GENOMIC DNA]</scope>
    <source>
        <strain evidence="5">P4-7,KCTC 19426,CECT 7604</strain>
    </source>
</reference>
<dbReference type="Gene3D" id="2.120.10.30">
    <property type="entry name" value="TolB, C-terminal domain"/>
    <property type="match status" value="1"/>
</dbReference>
<feature type="domain" description="Peptidase S9 prolyl oligopeptidase catalytic" evidence="3">
    <location>
        <begin position="437"/>
        <end position="641"/>
    </location>
</feature>